<name>A0A381RN79_9ZZZZ</name>
<evidence type="ECO:0000313" key="2">
    <source>
        <dbReference type="EMBL" id="SUZ93325.1"/>
    </source>
</evidence>
<protein>
    <submittedName>
        <fullName evidence="2">Uncharacterized protein</fullName>
    </submittedName>
</protein>
<feature type="region of interest" description="Disordered" evidence="1">
    <location>
        <begin position="90"/>
        <end position="127"/>
    </location>
</feature>
<dbReference type="EMBL" id="UINC01002137">
    <property type="protein sequence ID" value="SUZ93325.1"/>
    <property type="molecule type" value="Genomic_DNA"/>
</dbReference>
<gene>
    <name evidence="2" type="ORF">METZ01_LOCUS46179</name>
</gene>
<dbReference type="AlphaFoldDB" id="A0A381RN79"/>
<reference evidence="2" key="1">
    <citation type="submission" date="2018-05" db="EMBL/GenBank/DDBJ databases">
        <authorList>
            <person name="Lanie J.A."/>
            <person name="Ng W.-L."/>
            <person name="Kazmierczak K.M."/>
            <person name="Andrzejewski T.M."/>
            <person name="Davidsen T.M."/>
            <person name="Wayne K.J."/>
            <person name="Tettelin H."/>
            <person name="Glass J.I."/>
            <person name="Rusch D."/>
            <person name="Podicherti R."/>
            <person name="Tsui H.-C.T."/>
            <person name="Winkler M.E."/>
        </authorList>
    </citation>
    <scope>NUCLEOTIDE SEQUENCE</scope>
</reference>
<feature type="compositionally biased region" description="Basic residues" evidence="1">
    <location>
        <begin position="104"/>
        <end position="127"/>
    </location>
</feature>
<sequence length="127" mass="13810">MPMRQDCKNFESRSYPNGDTVRKCNLDLAPEAPWRCPDDCPSFAKRRVDVNWSHGTLITPATPDEPASLGEDGSIAALLDAAEDIINAAGPKVKADLDAERSGKGRFRRRKGGSGKGSGRGKGRRRK</sequence>
<proteinExistence type="predicted"/>
<feature type="compositionally biased region" description="Basic and acidic residues" evidence="1">
    <location>
        <begin position="93"/>
        <end position="103"/>
    </location>
</feature>
<evidence type="ECO:0000256" key="1">
    <source>
        <dbReference type="SAM" id="MobiDB-lite"/>
    </source>
</evidence>
<accession>A0A381RN79</accession>
<organism evidence="2">
    <name type="scientific">marine metagenome</name>
    <dbReference type="NCBI Taxonomy" id="408172"/>
    <lineage>
        <taxon>unclassified sequences</taxon>
        <taxon>metagenomes</taxon>
        <taxon>ecological metagenomes</taxon>
    </lineage>
</organism>